<reference evidence="7 8" key="1">
    <citation type="journal article" date="2018" name="BMC Genomics">
        <title>The genome of Naegleria lovaniensis, the basis for a comparative approach to unravel pathogenicity factors of the human pathogenic amoeba N. fowleri.</title>
        <authorList>
            <person name="Liechti N."/>
            <person name="Schurch N."/>
            <person name="Bruggmann R."/>
            <person name="Wittwer M."/>
        </authorList>
    </citation>
    <scope>NUCLEOTIDE SEQUENCE [LARGE SCALE GENOMIC DNA]</scope>
    <source>
        <strain evidence="7 8">ATCC 30569</strain>
    </source>
</reference>
<keyword evidence="4" id="KW-0802">TPR repeat</keyword>
<name>A0AA88KW65_NAELO</name>
<dbReference type="InterPro" id="IPR002885">
    <property type="entry name" value="PPR_rpt"/>
</dbReference>
<dbReference type="PANTHER" id="PTHR14781">
    <property type="entry name" value="INTRAFLAGELLAR TRANSPORT PROTEIN 56"/>
    <property type="match status" value="1"/>
</dbReference>
<dbReference type="GO" id="GO:0035720">
    <property type="term" value="P:intraciliary anterograde transport"/>
    <property type="evidence" value="ECO:0007669"/>
    <property type="project" value="TreeGrafter"/>
</dbReference>
<gene>
    <name evidence="7" type="ORF">C9374_012602</name>
</gene>
<evidence type="ECO:0000256" key="5">
    <source>
        <dbReference type="ARBA" id="ARBA00023273"/>
    </source>
</evidence>
<keyword evidence="8" id="KW-1185">Reference proteome</keyword>
<dbReference type="SUPFAM" id="SSF48452">
    <property type="entry name" value="TPR-like"/>
    <property type="match status" value="1"/>
</dbReference>
<dbReference type="GO" id="GO:0120170">
    <property type="term" value="F:intraciliary transport particle B binding"/>
    <property type="evidence" value="ECO:0007669"/>
    <property type="project" value="TreeGrafter"/>
</dbReference>
<dbReference type="GO" id="GO:0097546">
    <property type="term" value="C:ciliary base"/>
    <property type="evidence" value="ECO:0007669"/>
    <property type="project" value="TreeGrafter"/>
</dbReference>
<proteinExistence type="inferred from homology"/>
<feature type="compositionally biased region" description="Low complexity" evidence="6">
    <location>
        <begin position="18"/>
        <end position="29"/>
    </location>
</feature>
<sequence length="567" mass="65146">MFKRPLTGKVRGASAQTKSKSSSSSGSGSKKTEQAEIDIISMIQERDFAGAIAVLEFFKGLGKEHPRLRPTLPWLAYCCYHLGEYTKAIEYLEELYSKSKDSYIFLQLACCYYFLGEYEVAYEHVMKGPDCPFQNRILFHIADKLQKEDIVNQCHKKLSDNNIEDQLSLAAMHFSRNQIQPAVNIYKNLLLEDSSFEALHIYVALCYFKLDFFDISLEVLNSYLQKHPNSPTALNLKACNIFKTYSGKKAEAVLQPIVELQQTSHTAENYLIKHNMVVFRNGENALQVLPPLLEVLPEARLNLVIYHLKNGDVDEAYELIKDLEPVKASEYILKGVVNACKGQLHDTREHLKNAEHYFQLVGTSDTECDTIPGRQCMASCFFLTKRFSDVIVYLQSIENFFQNDDDFNWNYGIAHAYVGNYKDAEKILLAVQDESYRRDYVYNSWLARCYIMNGKPELAWELYLKMETSIDAMNLLQLIANDCYKIGSFYYAAKAFDVLERLDSNSEFWEGKRGACIGVFQQIVIGKEPSETLRDIVHMLKNSNREEKNIILQIIAKWAHENNLISN</sequence>
<evidence type="ECO:0000256" key="2">
    <source>
        <dbReference type="ARBA" id="ARBA00007834"/>
    </source>
</evidence>
<keyword evidence="5" id="KW-0966">Cell projection</keyword>
<dbReference type="AlphaFoldDB" id="A0AA88KW65"/>
<evidence type="ECO:0000313" key="8">
    <source>
        <dbReference type="Proteomes" id="UP000816034"/>
    </source>
</evidence>
<dbReference type="InterPro" id="IPR030511">
    <property type="entry name" value="TTC26"/>
</dbReference>
<evidence type="ECO:0000313" key="7">
    <source>
        <dbReference type="EMBL" id="KAG2392350.1"/>
    </source>
</evidence>
<evidence type="ECO:0000256" key="1">
    <source>
        <dbReference type="ARBA" id="ARBA00004138"/>
    </source>
</evidence>
<dbReference type="EMBL" id="PYSW02000005">
    <property type="protein sequence ID" value="KAG2392350.1"/>
    <property type="molecule type" value="Genomic_DNA"/>
</dbReference>
<dbReference type="Pfam" id="PF01535">
    <property type="entry name" value="PPR"/>
    <property type="match status" value="1"/>
</dbReference>
<dbReference type="InterPro" id="IPR011990">
    <property type="entry name" value="TPR-like_helical_dom_sf"/>
</dbReference>
<accession>A0AA88KW65</accession>
<evidence type="ECO:0008006" key="9">
    <source>
        <dbReference type="Google" id="ProtNLM"/>
    </source>
</evidence>
<protein>
    <recommendedName>
        <fullName evidence="9">Intraflagellar transport protein 56</fullName>
    </recommendedName>
</protein>
<dbReference type="Gene3D" id="1.25.40.10">
    <property type="entry name" value="Tetratricopeptide repeat domain"/>
    <property type="match status" value="3"/>
</dbReference>
<dbReference type="PANTHER" id="PTHR14781:SF0">
    <property type="entry name" value="INTRAFLAGELLAR TRANSPORT PROTEIN 56"/>
    <property type="match status" value="1"/>
</dbReference>
<comment type="similarity">
    <text evidence="2">Belongs to the IFT56 family.</text>
</comment>
<keyword evidence="3" id="KW-0677">Repeat</keyword>
<dbReference type="GO" id="GO:0030992">
    <property type="term" value="C:intraciliary transport particle B"/>
    <property type="evidence" value="ECO:0007669"/>
    <property type="project" value="TreeGrafter"/>
</dbReference>
<dbReference type="RefSeq" id="XP_044554244.1">
    <property type="nucleotide sequence ID" value="XM_044688387.1"/>
</dbReference>
<evidence type="ECO:0000256" key="4">
    <source>
        <dbReference type="ARBA" id="ARBA00022803"/>
    </source>
</evidence>
<dbReference type="GO" id="GO:0036064">
    <property type="term" value="C:ciliary basal body"/>
    <property type="evidence" value="ECO:0007669"/>
    <property type="project" value="TreeGrafter"/>
</dbReference>
<dbReference type="GeneID" id="68105056"/>
<organism evidence="7 8">
    <name type="scientific">Naegleria lovaniensis</name>
    <name type="common">Amoeba</name>
    <dbReference type="NCBI Taxonomy" id="51637"/>
    <lineage>
        <taxon>Eukaryota</taxon>
        <taxon>Discoba</taxon>
        <taxon>Heterolobosea</taxon>
        <taxon>Tetramitia</taxon>
        <taxon>Eutetramitia</taxon>
        <taxon>Vahlkampfiidae</taxon>
        <taxon>Naegleria</taxon>
    </lineage>
</organism>
<comment type="subcellular location">
    <subcellularLocation>
        <location evidence="1">Cell projection</location>
        <location evidence="1">Cilium</location>
    </subcellularLocation>
</comment>
<feature type="region of interest" description="Disordered" evidence="6">
    <location>
        <begin position="1"/>
        <end position="32"/>
    </location>
</feature>
<evidence type="ECO:0000256" key="3">
    <source>
        <dbReference type="ARBA" id="ARBA00022737"/>
    </source>
</evidence>
<evidence type="ECO:0000256" key="6">
    <source>
        <dbReference type="SAM" id="MobiDB-lite"/>
    </source>
</evidence>
<comment type="caution">
    <text evidence="7">The sequence shown here is derived from an EMBL/GenBank/DDBJ whole genome shotgun (WGS) entry which is preliminary data.</text>
</comment>
<dbReference type="GO" id="GO:0035735">
    <property type="term" value="P:intraciliary transport involved in cilium assembly"/>
    <property type="evidence" value="ECO:0007669"/>
    <property type="project" value="TreeGrafter"/>
</dbReference>
<dbReference type="Proteomes" id="UP000816034">
    <property type="component" value="Unassembled WGS sequence"/>
</dbReference>